<protein>
    <submittedName>
        <fullName evidence="2">Uncharacterized protein</fullName>
    </submittedName>
</protein>
<proteinExistence type="predicted"/>
<evidence type="ECO:0000313" key="2">
    <source>
        <dbReference type="EMBL" id="OKL42244.1"/>
    </source>
</evidence>
<dbReference type="STRING" id="197461.A3843_00700"/>
<accession>A0A1U7JC28</accession>
<feature type="compositionally biased region" description="Basic and acidic residues" evidence="1">
    <location>
        <begin position="203"/>
        <end position="218"/>
    </location>
</feature>
<dbReference type="Proteomes" id="UP000185783">
    <property type="component" value="Unassembled WGS sequence"/>
</dbReference>
<feature type="region of interest" description="Disordered" evidence="1">
    <location>
        <begin position="171"/>
        <end position="218"/>
    </location>
</feature>
<comment type="caution">
    <text evidence="2">The sequence shown here is derived from an EMBL/GenBank/DDBJ whole genome shotgun (WGS) entry which is preliminary data.</text>
</comment>
<sequence length="218" mass="22933">MKYAASVATSAQGALATALLVAMTTPAGGGQIHKEIAAEGGKLITITGHGDELIRKIIVTYPTGEEVVIRGFVTEQDNGFVVDQGFINGELMPETMLEGMTADLNDTSLNVVYAKQNAPKGGVGDFFSGGRTPRASDLSSWAESQGWTASQTANGPLKYTDSSGVVRLTIKGGSDRAPGSAGPHIEVRDATGQRINPRTGEPVTRRSPDNHTEIDYDL</sequence>
<keyword evidence="3" id="KW-1185">Reference proteome</keyword>
<gene>
    <name evidence="2" type="ORF">A3843_00700</name>
</gene>
<evidence type="ECO:0000313" key="3">
    <source>
        <dbReference type="Proteomes" id="UP000185783"/>
    </source>
</evidence>
<reference evidence="2 3" key="1">
    <citation type="submission" date="2016-03" db="EMBL/GenBank/DDBJ databases">
        <title>Genome sequence of Nesiotobacter sp. nov., a moderately halophilic alphaproteobacterium isolated from the Yellow Sea, China.</title>
        <authorList>
            <person name="Zhang G."/>
            <person name="Zhang R."/>
        </authorList>
    </citation>
    <scope>NUCLEOTIDE SEQUENCE [LARGE SCALE GENOMIC DNA]</scope>
    <source>
        <strain evidence="2 3">WB1-6</strain>
    </source>
</reference>
<organism evidence="2 3">
    <name type="scientific">Pseudovibrio exalbescens</name>
    <dbReference type="NCBI Taxonomy" id="197461"/>
    <lineage>
        <taxon>Bacteria</taxon>
        <taxon>Pseudomonadati</taxon>
        <taxon>Pseudomonadota</taxon>
        <taxon>Alphaproteobacteria</taxon>
        <taxon>Hyphomicrobiales</taxon>
        <taxon>Stappiaceae</taxon>
        <taxon>Pseudovibrio</taxon>
    </lineage>
</organism>
<evidence type="ECO:0000256" key="1">
    <source>
        <dbReference type="SAM" id="MobiDB-lite"/>
    </source>
</evidence>
<name>A0A1U7JC28_9HYPH</name>
<dbReference type="AlphaFoldDB" id="A0A1U7JC28"/>
<dbReference type="EMBL" id="LVVZ01000051">
    <property type="protein sequence ID" value="OKL42244.1"/>
    <property type="molecule type" value="Genomic_DNA"/>
</dbReference>